<dbReference type="RefSeq" id="WP_182892899.1">
    <property type="nucleotide sequence ID" value="NZ_JACGZW010000007.1"/>
</dbReference>
<gene>
    <name evidence="5" type="ORF">H4281_22495</name>
</gene>
<dbReference type="InterPro" id="IPR025734">
    <property type="entry name" value="EspG"/>
</dbReference>
<keyword evidence="3" id="KW-0963">Cytoplasm</keyword>
<comment type="subcellular location">
    <subcellularLocation>
        <location evidence="1">Cytoplasm</location>
    </subcellularLocation>
</comment>
<comment type="caution">
    <text evidence="5">The sequence shown here is derived from an EMBL/GenBank/DDBJ whole genome shotgun (WGS) entry which is preliminary data.</text>
</comment>
<evidence type="ECO:0000256" key="2">
    <source>
        <dbReference type="ARBA" id="ARBA00006411"/>
    </source>
</evidence>
<protein>
    <submittedName>
        <fullName evidence="5">ESX secretion-associated protein EspG</fullName>
    </submittedName>
</protein>
<proteinExistence type="inferred from homology"/>
<keyword evidence="4" id="KW-0143">Chaperone</keyword>
<dbReference type="Proteomes" id="UP000526734">
    <property type="component" value="Unassembled WGS sequence"/>
</dbReference>
<evidence type="ECO:0000256" key="3">
    <source>
        <dbReference type="ARBA" id="ARBA00022490"/>
    </source>
</evidence>
<sequence length="249" mass="28065">MLRKPVELSLQTFEVLLERLNLGDIHPTLVRGALWYSPEERRQLAADTDRELHNVGLMQRGRLSDEFVETMHLLQRPGVEYYSWVKSDRGERTVRAAASGRDAATVVAVNQKLYIAPCSADTLVREFIALLPEAQAARVLSLNCSDEDLNLVKNGSQPSGRTSPSVRDAKQVLQWLDKPHTYFGRLYVAVRDSRGKRRRNENPPGWADMEEGRILFGVDKSGWISLAGAGPQEMAKKVQQLENELRSGR</sequence>
<dbReference type="AlphaFoldDB" id="A0A7W3W090"/>
<reference evidence="5 6" key="1">
    <citation type="submission" date="2020-08" db="EMBL/GenBank/DDBJ databases">
        <title>Amycolatopsis sp. nov. DR6-1 isolated from Dendrobium heterocarpum.</title>
        <authorList>
            <person name="Tedsree N."/>
            <person name="Kuncharoen N."/>
            <person name="Likhitwitayawuid K."/>
            <person name="Tanasupawat S."/>
        </authorList>
    </citation>
    <scope>NUCLEOTIDE SEQUENCE [LARGE SCALE GENOMIC DNA]</scope>
    <source>
        <strain evidence="5 6">DR6-1</strain>
    </source>
</reference>
<comment type="similarity">
    <text evidence="2">Belongs to the EspG family.</text>
</comment>
<evidence type="ECO:0000313" key="6">
    <source>
        <dbReference type="Proteomes" id="UP000526734"/>
    </source>
</evidence>
<organism evidence="5 6">
    <name type="scientific">Amycolatopsis dendrobii</name>
    <dbReference type="NCBI Taxonomy" id="2760662"/>
    <lineage>
        <taxon>Bacteria</taxon>
        <taxon>Bacillati</taxon>
        <taxon>Actinomycetota</taxon>
        <taxon>Actinomycetes</taxon>
        <taxon>Pseudonocardiales</taxon>
        <taxon>Pseudonocardiaceae</taxon>
        <taxon>Amycolatopsis</taxon>
    </lineage>
</organism>
<accession>A0A7W3W090</accession>
<evidence type="ECO:0000256" key="1">
    <source>
        <dbReference type="ARBA" id="ARBA00004496"/>
    </source>
</evidence>
<dbReference type="EMBL" id="JACGZW010000007">
    <property type="protein sequence ID" value="MBB1155927.1"/>
    <property type="molecule type" value="Genomic_DNA"/>
</dbReference>
<evidence type="ECO:0000313" key="5">
    <source>
        <dbReference type="EMBL" id="MBB1155927.1"/>
    </source>
</evidence>
<name>A0A7W3W090_9PSEU</name>
<keyword evidence="6" id="KW-1185">Reference proteome</keyword>
<dbReference type="Pfam" id="PF14011">
    <property type="entry name" value="ESX-1_EspG"/>
    <property type="match status" value="1"/>
</dbReference>
<evidence type="ECO:0000256" key="4">
    <source>
        <dbReference type="ARBA" id="ARBA00023186"/>
    </source>
</evidence>